<dbReference type="InterPro" id="IPR013011">
    <property type="entry name" value="PTS_EIIB_2"/>
</dbReference>
<dbReference type="GO" id="GO:0008982">
    <property type="term" value="F:protein-N(PI)-phosphohistidine-sugar phosphotransferase activity"/>
    <property type="evidence" value="ECO:0007669"/>
    <property type="project" value="InterPro"/>
</dbReference>
<keyword evidence="1" id="KW-0808">Transferase</keyword>
<accession>A0A4R9C1F7</accession>
<gene>
    <name evidence="10" type="ORF">EQF91_05285</name>
</gene>
<comment type="caution">
    <text evidence="10">The sequence shown here is derived from an EMBL/GenBank/DDBJ whole genome shotgun (WGS) entry which is preliminary data.</text>
</comment>
<dbReference type="SUPFAM" id="SSF63520">
    <property type="entry name" value="PTS-regulatory domain, PRD"/>
    <property type="match status" value="1"/>
</dbReference>
<dbReference type="PANTHER" id="PTHR30185:SF12">
    <property type="entry name" value="TRANSCRIPTIONAL REGULATOR MANR"/>
    <property type="match status" value="1"/>
</dbReference>
<dbReference type="PROSITE" id="PS51372">
    <property type="entry name" value="PRD_2"/>
    <property type="match status" value="1"/>
</dbReference>
<keyword evidence="6" id="KW-0175">Coiled coil</keyword>
<dbReference type="CDD" id="cd05568">
    <property type="entry name" value="PTS_IIB_bgl_like"/>
    <property type="match status" value="1"/>
</dbReference>
<organism evidence="10 11">
    <name type="scientific">Helcococcus ovis</name>
    <dbReference type="NCBI Taxonomy" id="72026"/>
    <lineage>
        <taxon>Bacteria</taxon>
        <taxon>Bacillati</taxon>
        <taxon>Bacillota</taxon>
        <taxon>Tissierellia</taxon>
        <taxon>Tissierellales</taxon>
        <taxon>Peptoniphilaceae</taxon>
        <taxon>Helcococcus</taxon>
    </lineage>
</organism>
<evidence type="ECO:0000259" key="9">
    <source>
        <dbReference type="PROSITE" id="PS51372"/>
    </source>
</evidence>
<evidence type="ECO:0000256" key="3">
    <source>
        <dbReference type="ARBA" id="ARBA00023015"/>
    </source>
</evidence>
<dbReference type="InterPro" id="IPR016152">
    <property type="entry name" value="PTrfase/Anion_transptr"/>
</dbReference>
<evidence type="ECO:0000256" key="1">
    <source>
        <dbReference type="ARBA" id="ARBA00022679"/>
    </source>
</evidence>
<name>A0A4R9C1F7_9FIRM</name>
<reference evidence="10 11" key="1">
    <citation type="submission" date="2019-01" db="EMBL/GenBank/DDBJ databases">
        <title>Draft Genome Sequences of Helcococcus ovis Strains Isolated from the Uterus and Vagina of Dairy Cows with Metritis.</title>
        <authorList>
            <person name="Cunha F."/>
            <person name="Jeon S.J."/>
            <person name="Kutzer P."/>
            <person name="Galvao K.N."/>
        </authorList>
    </citation>
    <scope>NUCLEOTIDE SEQUENCE [LARGE SCALE GENOMIC DNA]</scope>
    <source>
        <strain evidence="10 11">KG-37</strain>
    </source>
</reference>
<keyword evidence="3" id="KW-0805">Transcription regulation</keyword>
<dbReference type="Gene3D" id="1.10.1790.10">
    <property type="entry name" value="PRD domain"/>
    <property type="match status" value="1"/>
</dbReference>
<dbReference type="SUPFAM" id="SSF52794">
    <property type="entry name" value="PTS system IIB component-like"/>
    <property type="match status" value="1"/>
</dbReference>
<dbReference type="Pfam" id="PF00359">
    <property type="entry name" value="PTS_EIIA_2"/>
    <property type="match status" value="1"/>
</dbReference>
<evidence type="ECO:0000313" key="10">
    <source>
        <dbReference type="EMBL" id="TFF65809.1"/>
    </source>
</evidence>
<dbReference type="Gene3D" id="3.40.50.2300">
    <property type="match status" value="1"/>
</dbReference>
<dbReference type="InterPro" id="IPR036095">
    <property type="entry name" value="PTS_EIIB-like_sf"/>
</dbReference>
<dbReference type="InterPro" id="IPR036388">
    <property type="entry name" value="WH-like_DNA-bd_sf"/>
</dbReference>
<dbReference type="PANTHER" id="PTHR30185">
    <property type="entry name" value="CRYPTIC BETA-GLUCOSIDE BGL OPERON ANTITERMINATOR"/>
    <property type="match status" value="1"/>
</dbReference>
<evidence type="ECO:0000259" key="7">
    <source>
        <dbReference type="PROSITE" id="PS51094"/>
    </source>
</evidence>
<dbReference type="EMBL" id="SCFR01000016">
    <property type="protein sequence ID" value="TFF65809.1"/>
    <property type="molecule type" value="Genomic_DNA"/>
</dbReference>
<feature type="domain" description="PRD" evidence="9">
    <location>
        <begin position="290"/>
        <end position="397"/>
    </location>
</feature>
<dbReference type="GO" id="GO:0009401">
    <property type="term" value="P:phosphoenolpyruvate-dependent sugar phosphotransferase system"/>
    <property type="evidence" value="ECO:0007669"/>
    <property type="project" value="InterPro"/>
</dbReference>
<keyword evidence="4" id="KW-0010">Activator</keyword>
<dbReference type="InterPro" id="IPR002178">
    <property type="entry name" value="PTS_EIIA_type-2_dom"/>
</dbReference>
<dbReference type="Gene3D" id="1.10.10.10">
    <property type="entry name" value="Winged helix-like DNA-binding domain superfamily/Winged helix DNA-binding domain"/>
    <property type="match status" value="1"/>
</dbReference>
<dbReference type="Gene3D" id="3.40.930.10">
    <property type="entry name" value="Mannitol-specific EII, Chain A"/>
    <property type="match status" value="1"/>
</dbReference>
<dbReference type="PROSITE" id="PS51099">
    <property type="entry name" value="PTS_EIIB_TYPE_2"/>
    <property type="match status" value="1"/>
</dbReference>
<evidence type="ECO:0000313" key="11">
    <source>
        <dbReference type="Proteomes" id="UP000297454"/>
    </source>
</evidence>
<dbReference type="Pfam" id="PF05043">
    <property type="entry name" value="Mga"/>
    <property type="match status" value="1"/>
</dbReference>
<protein>
    <submittedName>
        <fullName evidence="10">PRD domain-containing protein</fullName>
    </submittedName>
</protein>
<dbReference type="SUPFAM" id="SSF55804">
    <property type="entry name" value="Phoshotransferase/anion transport protein"/>
    <property type="match status" value="1"/>
</dbReference>
<feature type="domain" description="PTS EIIA type-2" evidence="7">
    <location>
        <begin position="502"/>
        <end position="641"/>
    </location>
</feature>
<dbReference type="InterPro" id="IPR011608">
    <property type="entry name" value="PRD"/>
</dbReference>
<evidence type="ECO:0000256" key="2">
    <source>
        <dbReference type="ARBA" id="ARBA00022737"/>
    </source>
</evidence>
<dbReference type="CDD" id="cd00211">
    <property type="entry name" value="PTS_IIA_fru"/>
    <property type="match status" value="1"/>
</dbReference>
<dbReference type="Pfam" id="PF00874">
    <property type="entry name" value="PRD"/>
    <property type="match status" value="1"/>
</dbReference>
<dbReference type="InterPro" id="IPR007737">
    <property type="entry name" value="Mga_HTH"/>
</dbReference>
<evidence type="ECO:0000256" key="4">
    <source>
        <dbReference type="ARBA" id="ARBA00023159"/>
    </source>
</evidence>
<keyword evidence="11" id="KW-1185">Reference proteome</keyword>
<feature type="domain" description="PTS EIIB type-2" evidence="8">
    <location>
        <begin position="398"/>
        <end position="487"/>
    </location>
</feature>
<dbReference type="Proteomes" id="UP000297454">
    <property type="component" value="Unassembled WGS sequence"/>
</dbReference>
<keyword evidence="5" id="KW-0804">Transcription</keyword>
<dbReference type="InterPro" id="IPR013196">
    <property type="entry name" value="HTH_11"/>
</dbReference>
<dbReference type="InterPro" id="IPR036634">
    <property type="entry name" value="PRD_sf"/>
</dbReference>
<evidence type="ECO:0000256" key="5">
    <source>
        <dbReference type="ARBA" id="ARBA00023163"/>
    </source>
</evidence>
<dbReference type="InterPro" id="IPR036390">
    <property type="entry name" value="WH_DNA-bd_sf"/>
</dbReference>
<evidence type="ECO:0000256" key="6">
    <source>
        <dbReference type="SAM" id="Coils"/>
    </source>
</evidence>
<feature type="coiled-coil region" evidence="6">
    <location>
        <begin position="487"/>
        <end position="521"/>
    </location>
</feature>
<dbReference type="SUPFAM" id="SSF46785">
    <property type="entry name" value="Winged helix' DNA-binding domain"/>
    <property type="match status" value="1"/>
</dbReference>
<dbReference type="InterPro" id="IPR050661">
    <property type="entry name" value="BglG_antiterminators"/>
</dbReference>
<dbReference type="RefSeq" id="WP_134744503.1">
    <property type="nucleotide sequence ID" value="NZ_CP119761.1"/>
</dbReference>
<dbReference type="PROSITE" id="PS51094">
    <property type="entry name" value="PTS_EIIA_TYPE_2"/>
    <property type="match status" value="1"/>
</dbReference>
<dbReference type="GO" id="GO:0006355">
    <property type="term" value="P:regulation of DNA-templated transcription"/>
    <property type="evidence" value="ECO:0007669"/>
    <property type="project" value="InterPro"/>
</dbReference>
<evidence type="ECO:0000259" key="8">
    <source>
        <dbReference type="PROSITE" id="PS51099"/>
    </source>
</evidence>
<dbReference type="AlphaFoldDB" id="A0A4R9C1F7"/>
<proteinExistence type="predicted"/>
<sequence>MNKRQIMILQTIKLKDEYITAKSMSEIFGVSTKTIYKDIDKINEYIKQYDIKIEKLPRKGIKINDKYQIKKLFSILSNLDFNKNNDNKSIEFREEYLFKEILLNRKKLNVFDYEDNAYLSEGSARRDIKKFEKYLISKKIYLEKENGRFYVTGDEVNIRKTIKEYLYALIDNSNFEDIKTLSRFYNIETIYNCKNVINELGRKYNYSLSKRYFNTLLIDLLVQIHMIELGFILYDYKISLNFDINHFEVYFYAREILTKILNLKEEIPSQEIEALSYTLLAVGFEINSIGYNSRLYKSVIALIKKVSNILDIDLTQDEHLKDMLISHVGPMIFRLKKSISVINPVVEEVKKQYSVLYNVIWLSVRELTDEFNIKMTDDEAAFLAIHFQIAVEKVHKSINILVICPHGISTSELIVSKLNRIILGTDKVIKADFDDLDKIKFNNIDFIVSSVKLNNLKIPIFEVSPVITDEEMKNIRIFYNNLDKNRLTKSNEKIETNKNLIRELLEENILLNSKAKNKEQVFEEIIKISNKLNQKDSQFLDSIKKRENMGSTSVYTGISIPHCDPKHVARSQLGIITLDKPIEWGKNLIKVVLLIAISDHDINSTKDILINIYRKIENRNFIDKISSSKTKEELISTFINWREDYV</sequence>
<dbReference type="Pfam" id="PF08279">
    <property type="entry name" value="HTH_11"/>
    <property type="match status" value="1"/>
</dbReference>
<keyword evidence="2" id="KW-0677">Repeat</keyword>